<dbReference type="InterPro" id="IPR054722">
    <property type="entry name" value="PolX-like_BBD"/>
</dbReference>
<comment type="caution">
    <text evidence="4">The sequence shown here is derived from an EMBL/GenBank/DDBJ whole genome shotgun (WGS) entry which is preliminary data.</text>
</comment>
<evidence type="ECO:0000259" key="3">
    <source>
        <dbReference type="SMART" id="SM00992"/>
    </source>
</evidence>
<dbReference type="NCBIfam" id="TIGR02097">
    <property type="entry name" value="yccV"/>
    <property type="match status" value="1"/>
</dbReference>
<proteinExistence type="predicted"/>
<gene>
    <name evidence="4" type="ORF">CTI12_AA024150</name>
</gene>
<dbReference type="GO" id="GO:0003677">
    <property type="term" value="F:DNA binding"/>
    <property type="evidence" value="ECO:0007669"/>
    <property type="project" value="InterPro"/>
</dbReference>
<dbReference type="EMBL" id="PKPP01000091">
    <property type="protein sequence ID" value="PWA97955.1"/>
    <property type="molecule type" value="Genomic_DNA"/>
</dbReference>
<dbReference type="InterPro" id="IPR011722">
    <property type="entry name" value="Hemimethylated_DNA-bd_dom"/>
</dbReference>
<dbReference type="PANTHER" id="PTHR48439">
    <property type="entry name" value="HEMIMETHYLATED DNA-BINDING DOMAIN-CONTAINING PROTEIN"/>
    <property type="match status" value="1"/>
</dbReference>
<sequence length="499" mass="55736">MVLIETLLVEGRPNDQCGGMEDIYGMEHGVVHPFEDIIQNSWEPVWHLDSGCSRSMTGVKQYLHKYIEEPGPKVVFGDNSSAPTEGYGSVNCNGLDYNNGIYTEAPHPDVDFHLGSLPAILSSQNFLKDPSSVSNIELTDQMVAVNNLRDSVSPPRPAKGSGERMSVTTITASSTNSSICGSANGLSTRLRLRRSNLIFGSEKRLLLNRSIQNVSFGSPSDISVQRDTRVEAGWLFRGGGEQSSEASVERSESANEDILIFYYQLDLATRVQYALNLEEYDIAKQLRNKLNEVEAEVIKQLESKRGLSSKSEAQDKGISLLRLRADLQNAIENENYALAAEIRDQMSKLEADSLAASIKAQTFEQAQFEFRLGQKVRHKKFGYRGVICGMDPVCCETSSWMENANVNQLTRGSDQPYYQVLVDLHEDPNLLVTYVPEESLLAPEEPDKARFEHPYTSFLFLGMDSAGDFIPVKQLREKYNRPRHEVPYDPKDDKTGNDA</sequence>
<evidence type="ECO:0000313" key="4">
    <source>
        <dbReference type="EMBL" id="PWA97955.1"/>
    </source>
</evidence>
<evidence type="ECO:0000313" key="5">
    <source>
        <dbReference type="Proteomes" id="UP000245207"/>
    </source>
</evidence>
<dbReference type="SMART" id="SM00992">
    <property type="entry name" value="YccV-like"/>
    <property type="match status" value="1"/>
</dbReference>
<dbReference type="Proteomes" id="UP000245207">
    <property type="component" value="Unassembled WGS sequence"/>
</dbReference>
<dbReference type="Pfam" id="PF22936">
    <property type="entry name" value="Pol_BBD"/>
    <property type="match status" value="1"/>
</dbReference>
<evidence type="ECO:0000256" key="2">
    <source>
        <dbReference type="SAM" id="MobiDB-lite"/>
    </source>
</evidence>
<feature type="domain" description="Hemimethylated DNA-binding" evidence="3">
    <location>
        <begin position="367"/>
        <end position="471"/>
    </location>
</feature>
<feature type="region of interest" description="Disordered" evidence="2">
    <location>
        <begin position="480"/>
        <end position="499"/>
    </location>
</feature>
<dbReference type="AlphaFoldDB" id="A0A2U1QJ07"/>
<name>A0A2U1QJ07_ARTAN</name>
<dbReference type="PANTHER" id="PTHR48439:SF1">
    <property type="entry name" value="HEMIMETHYLATED DNA-BINDING DOMAIN-CONTAINING PROTEIN"/>
    <property type="match status" value="1"/>
</dbReference>
<keyword evidence="1" id="KW-0175">Coiled coil</keyword>
<feature type="coiled-coil region" evidence="1">
    <location>
        <begin position="276"/>
        <end position="303"/>
    </location>
</feature>
<dbReference type="InterPro" id="IPR053189">
    <property type="entry name" value="Clp_protease_adapter_ClpF"/>
</dbReference>
<dbReference type="STRING" id="35608.A0A2U1QJ07"/>
<dbReference type="Pfam" id="PF08755">
    <property type="entry name" value="YccV-like"/>
    <property type="match status" value="1"/>
</dbReference>
<reference evidence="4 5" key="1">
    <citation type="journal article" date="2018" name="Mol. Plant">
        <title>The genome of Artemisia annua provides insight into the evolution of Asteraceae family and artemisinin biosynthesis.</title>
        <authorList>
            <person name="Shen Q."/>
            <person name="Zhang L."/>
            <person name="Liao Z."/>
            <person name="Wang S."/>
            <person name="Yan T."/>
            <person name="Shi P."/>
            <person name="Liu M."/>
            <person name="Fu X."/>
            <person name="Pan Q."/>
            <person name="Wang Y."/>
            <person name="Lv Z."/>
            <person name="Lu X."/>
            <person name="Zhang F."/>
            <person name="Jiang W."/>
            <person name="Ma Y."/>
            <person name="Chen M."/>
            <person name="Hao X."/>
            <person name="Li L."/>
            <person name="Tang Y."/>
            <person name="Lv G."/>
            <person name="Zhou Y."/>
            <person name="Sun X."/>
            <person name="Brodelius P.E."/>
            <person name="Rose J.K.C."/>
            <person name="Tang K."/>
        </authorList>
    </citation>
    <scope>NUCLEOTIDE SEQUENCE [LARGE SCALE GENOMIC DNA]</scope>
    <source>
        <strain evidence="5">cv. Huhao1</strain>
        <tissue evidence="4">Leaf</tissue>
    </source>
</reference>
<protein>
    <submittedName>
        <fullName evidence="4">UvrB/uvrC motif-containing protein</fullName>
    </submittedName>
</protein>
<dbReference type="OrthoDB" id="28868at2759"/>
<keyword evidence="5" id="KW-1185">Reference proteome</keyword>
<accession>A0A2U1QJ07</accession>
<dbReference type="Pfam" id="PF02151">
    <property type="entry name" value="UVR"/>
    <property type="match status" value="1"/>
</dbReference>
<dbReference type="SUPFAM" id="SSF141255">
    <property type="entry name" value="YccV-like"/>
    <property type="match status" value="1"/>
</dbReference>
<dbReference type="InterPro" id="IPR036623">
    <property type="entry name" value="Hemimethylated_DNA-bd_sf"/>
</dbReference>
<organism evidence="4 5">
    <name type="scientific">Artemisia annua</name>
    <name type="common">Sweet wormwood</name>
    <dbReference type="NCBI Taxonomy" id="35608"/>
    <lineage>
        <taxon>Eukaryota</taxon>
        <taxon>Viridiplantae</taxon>
        <taxon>Streptophyta</taxon>
        <taxon>Embryophyta</taxon>
        <taxon>Tracheophyta</taxon>
        <taxon>Spermatophyta</taxon>
        <taxon>Magnoliopsida</taxon>
        <taxon>eudicotyledons</taxon>
        <taxon>Gunneridae</taxon>
        <taxon>Pentapetalae</taxon>
        <taxon>asterids</taxon>
        <taxon>campanulids</taxon>
        <taxon>Asterales</taxon>
        <taxon>Asteraceae</taxon>
        <taxon>Asteroideae</taxon>
        <taxon>Anthemideae</taxon>
        <taxon>Artemisiinae</taxon>
        <taxon>Artemisia</taxon>
    </lineage>
</organism>
<evidence type="ECO:0000256" key="1">
    <source>
        <dbReference type="SAM" id="Coils"/>
    </source>
</evidence>
<dbReference type="InterPro" id="IPR001943">
    <property type="entry name" value="UVR_dom"/>
</dbReference>
<dbReference type="Gene3D" id="2.30.30.390">
    <property type="entry name" value="Hemimethylated DNA-binding domain"/>
    <property type="match status" value="1"/>
</dbReference>